<dbReference type="InterPro" id="IPR015795">
    <property type="entry name" value="Pyrv_Knase_C"/>
</dbReference>
<evidence type="ECO:0000256" key="10">
    <source>
        <dbReference type="ARBA" id="ARBA00022842"/>
    </source>
</evidence>
<evidence type="ECO:0000256" key="5">
    <source>
        <dbReference type="ARBA" id="ARBA00022679"/>
    </source>
</evidence>
<dbReference type="PANTHER" id="PTHR11817">
    <property type="entry name" value="PYRUVATE KINASE"/>
    <property type="match status" value="1"/>
</dbReference>
<organism evidence="17 18">
    <name type="scientific">Azospirillum endophyticum</name>
    <dbReference type="NCBI Taxonomy" id="2800326"/>
    <lineage>
        <taxon>Bacteria</taxon>
        <taxon>Pseudomonadati</taxon>
        <taxon>Pseudomonadota</taxon>
        <taxon>Alphaproteobacteria</taxon>
        <taxon>Rhodospirillales</taxon>
        <taxon>Azospirillaceae</taxon>
        <taxon>Azospirillum</taxon>
    </lineage>
</organism>
<keyword evidence="12 17" id="KW-0670">Pyruvate</keyword>
<dbReference type="Gene3D" id="3.40.1380.20">
    <property type="entry name" value="Pyruvate kinase, C-terminal domain"/>
    <property type="match status" value="1"/>
</dbReference>
<evidence type="ECO:0000259" key="15">
    <source>
        <dbReference type="Pfam" id="PF00224"/>
    </source>
</evidence>
<gene>
    <name evidence="17" type="primary">pyk</name>
    <name evidence="17" type="ORF">JHL17_01450</name>
</gene>
<dbReference type="PROSITE" id="PS00110">
    <property type="entry name" value="PYRUVATE_KINASE"/>
    <property type="match status" value="1"/>
</dbReference>
<evidence type="ECO:0000256" key="1">
    <source>
        <dbReference type="ARBA" id="ARBA00001958"/>
    </source>
</evidence>
<dbReference type="NCBIfam" id="NF004978">
    <property type="entry name" value="PRK06354.1"/>
    <property type="match status" value="1"/>
</dbReference>
<keyword evidence="8 14" id="KW-0418">Kinase</keyword>
<proteinExistence type="inferred from homology"/>
<keyword evidence="5 14" id="KW-0808">Transferase</keyword>
<sequence length="471" mass="50385">MRRHRRAKIVATVGPASAAPDTLRALFLAGVDTFRLNFSHGLQEDHARVHAAIRALEQEVGRPIGILQDLQGPKIRIGTVKDGRLDLTAGETVRFVLDGSEGDRQAIPLRHPEIFAAAAPGQDLLIDDGRIRVRVVGLDAETLTAEVITGGPVSNRKGVNLPGTLLDLSPLTPKDRADLAFGLELGVDWVALSFVQKPSDVVEARALIGDRAGILSKIEKPQALERIGDIIRLSDAVMVARGDLGVEIPHEDVPGRQKELIRACRLAAKPVVVATQMLDSMVAAPAPTRAEASDVATAIYDGADAVMLSAESATGRYPVEAVTMMDRIIRSVEGHKLYRSIVATSDPGEEETPPHAVASATATLAEAVQASAIVTYTTSGTTTARVARKRPAVPILALTPHLATARRLCLMWGAHSVHTDDVDSYEEMTTKAADCAVQEEFARRSDLIVTTAGIPFQMAGNTNNIRVIQIQ</sequence>
<evidence type="ECO:0000256" key="11">
    <source>
        <dbReference type="ARBA" id="ARBA00023152"/>
    </source>
</evidence>
<evidence type="ECO:0000256" key="8">
    <source>
        <dbReference type="ARBA" id="ARBA00022777"/>
    </source>
</evidence>
<dbReference type="PRINTS" id="PR01050">
    <property type="entry name" value="PYRUVTKNASE"/>
</dbReference>
<dbReference type="Pfam" id="PF02887">
    <property type="entry name" value="PK_C"/>
    <property type="match status" value="1"/>
</dbReference>
<dbReference type="InterPro" id="IPR015793">
    <property type="entry name" value="Pyrv_Knase_brl"/>
</dbReference>
<dbReference type="InterPro" id="IPR015813">
    <property type="entry name" value="Pyrv/PenolPyrv_kinase-like_dom"/>
</dbReference>
<dbReference type="SUPFAM" id="SSF51621">
    <property type="entry name" value="Phosphoenolpyruvate/pyruvate domain"/>
    <property type="match status" value="1"/>
</dbReference>
<dbReference type="InterPro" id="IPR015806">
    <property type="entry name" value="Pyrv_Knase_insert_dom_sf"/>
</dbReference>
<evidence type="ECO:0000256" key="13">
    <source>
        <dbReference type="NCBIfam" id="TIGR01064"/>
    </source>
</evidence>
<dbReference type="Gene3D" id="3.20.20.60">
    <property type="entry name" value="Phosphoenolpyruvate-binding domains"/>
    <property type="match status" value="1"/>
</dbReference>
<comment type="caution">
    <text evidence="17">The sequence shown here is derived from an EMBL/GenBank/DDBJ whole genome shotgun (WGS) entry which is preliminary data.</text>
</comment>
<dbReference type="GO" id="GO:0016301">
    <property type="term" value="F:kinase activity"/>
    <property type="evidence" value="ECO:0007669"/>
    <property type="project" value="UniProtKB-KW"/>
</dbReference>
<comment type="similarity">
    <text evidence="3 14">Belongs to the pyruvate kinase family.</text>
</comment>
<evidence type="ECO:0000313" key="18">
    <source>
        <dbReference type="Proteomes" id="UP000652760"/>
    </source>
</evidence>
<comment type="cofactor">
    <cofactor evidence="1">
        <name>K(+)</name>
        <dbReference type="ChEBI" id="CHEBI:29103"/>
    </cofactor>
</comment>
<evidence type="ECO:0000256" key="4">
    <source>
        <dbReference type="ARBA" id="ARBA00012142"/>
    </source>
</evidence>
<dbReference type="RefSeq" id="WP_200190276.1">
    <property type="nucleotide sequence ID" value="NZ_JAENHM010000004.1"/>
</dbReference>
<name>A0ABS1EY28_9PROT</name>
<keyword evidence="6" id="KW-0479">Metal-binding</keyword>
<feature type="domain" description="Pyruvate kinase barrel" evidence="15">
    <location>
        <begin position="5"/>
        <end position="322"/>
    </location>
</feature>
<keyword evidence="11 14" id="KW-0324">Glycolysis</keyword>
<dbReference type="InterPro" id="IPR018209">
    <property type="entry name" value="Pyrv_Knase_AS"/>
</dbReference>
<evidence type="ECO:0000256" key="14">
    <source>
        <dbReference type="RuleBase" id="RU000504"/>
    </source>
</evidence>
<keyword evidence="9" id="KW-0067">ATP-binding</keyword>
<evidence type="ECO:0000256" key="7">
    <source>
        <dbReference type="ARBA" id="ARBA00022741"/>
    </source>
</evidence>
<evidence type="ECO:0000256" key="9">
    <source>
        <dbReference type="ARBA" id="ARBA00022840"/>
    </source>
</evidence>
<evidence type="ECO:0000313" key="17">
    <source>
        <dbReference type="EMBL" id="MBK1836064.1"/>
    </source>
</evidence>
<dbReference type="SUPFAM" id="SSF50800">
    <property type="entry name" value="PK beta-barrel domain-like"/>
    <property type="match status" value="1"/>
</dbReference>
<dbReference type="InterPro" id="IPR001697">
    <property type="entry name" value="Pyr_Knase"/>
</dbReference>
<dbReference type="NCBIfam" id="TIGR01064">
    <property type="entry name" value="pyruv_kin"/>
    <property type="match status" value="1"/>
</dbReference>
<evidence type="ECO:0000256" key="2">
    <source>
        <dbReference type="ARBA" id="ARBA00004997"/>
    </source>
</evidence>
<keyword evidence="10 14" id="KW-0460">Magnesium</keyword>
<evidence type="ECO:0000259" key="16">
    <source>
        <dbReference type="Pfam" id="PF02887"/>
    </source>
</evidence>
<keyword evidence="7" id="KW-0547">Nucleotide-binding</keyword>
<keyword evidence="18" id="KW-1185">Reference proteome</keyword>
<dbReference type="SUPFAM" id="SSF52935">
    <property type="entry name" value="PK C-terminal domain-like"/>
    <property type="match status" value="1"/>
</dbReference>
<comment type="catalytic activity">
    <reaction evidence="14">
        <text>pyruvate + ATP = phosphoenolpyruvate + ADP + H(+)</text>
        <dbReference type="Rhea" id="RHEA:18157"/>
        <dbReference type="ChEBI" id="CHEBI:15361"/>
        <dbReference type="ChEBI" id="CHEBI:15378"/>
        <dbReference type="ChEBI" id="CHEBI:30616"/>
        <dbReference type="ChEBI" id="CHEBI:58702"/>
        <dbReference type="ChEBI" id="CHEBI:456216"/>
        <dbReference type="EC" id="2.7.1.40"/>
    </reaction>
</comment>
<accession>A0ABS1EY28</accession>
<comment type="pathway">
    <text evidence="2 14">Carbohydrate degradation; glycolysis; pyruvate from D-glyceraldehyde 3-phosphate: step 5/5.</text>
</comment>
<protein>
    <recommendedName>
        <fullName evidence="4 13">Pyruvate kinase</fullName>
        <ecNumber evidence="4 13">2.7.1.40</ecNumber>
    </recommendedName>
</protein>
<dbReference type="InterPro" id="IPR011037">
    <property type="entry name" value="Pyrv_Knase-like_insert_dom_sf"/>
</dbReference>
<reference evidence="18" key="1">
    <citation type="submission" date="2021-01" db="EMBL/GenBank/DDBJ databases">
        <title>Genome public.</title>
        <authorList>
            <person name="Liu C."/>
            <person name="Sun Q."/>
        </authorList>
    </citation>
    <scope>NUCLEOTIDE SEQUENCE [LARGE SCALE GENOMIC DNA]</scope>
    <source>
        <strain evidence="18">YIM B02556</strain>
    </source>
</reference>
<dbReference type="Pfam" id="PF00224">
    <property type="entry name" value="PK"/>
    <property type="match status" value="1"/>
</dbReference>
<evidence type="ECO:0000256" key="12">
    <source>
        <dbReference type="ARBA" id="ARBA00023317"/>
    </source>
</evidence>
<dbReference type="Gene3D" id="2.40.33.10">
    <property type="entry name" value="PK beta-barrel domain-like"/>
    <property type="match status" value="1"/>
</dbReference>
<dbReference type="InterPro" id="IPR036918">
    <property type="entry name" value="Pyrv_Knase_C_sf"/>
</dbReference>
<dbReference type="Proteomes" id="UP000652760">
    <property type="component" value="Unassembled WGS sequence"/>
</dbReference>
<feature type="domain" description="Pyruvate kinase C-terminal" evidence="16">
    <location>
        <begin position="355"/>
        <end position="468"/>
    </location>
</feature>
<dbReference type="EMBL" id="JAENHM010000004">
    <property type="protein sequence ID" value="MBK1836064.1"/>
    <property type="molecule type" value="Genomic_DNA"/>
</dbReference>
<dbReference type="InterPro" id="IPR040442">
    <property type="entry name" value="Pyrv_kinase-like_dom_sf"/>
</dbReference>
<evidence type="ECO:0000256" key="3">
    <source>
        <dbReference type="ARBA" id="ARBA00008663"/>
    </source>
</evidence>
<dbReference type="NCBIfam" id="NF004886">
    <property type="entry name" value="PRK06247.1"/>
    <property type="match status" value="1"/>
</dbReference>
<dbReference type="NCBIfam" id="NF004491">
    <property type="entry name" value="PRK05826.1"/>
    <property type="match status" value="1"/>
</dbReference>
<evidence type="ECO:0000256" key="6">
    <source>
        <dbReference type="ARBA" id="ARBA00022723"/>
    </source>
</evidence>
<dbReference type="GO" id="GO:0004743">
    <property type="term" value="F:pyruvate kinase activity"/>
    <property type="evidence" value="ECO:0007669"/>
    <property type="project" value="UniProtKB-EC"/>
</dbReference>
<dbReference type="EC" id="2.7.1.40" evidence="4 13"/>